<feature type="compositionally biased region" description="Polar residues" evidence="2">
    <location>
        <begin position="91"/>
        <end position="108"/>
    </location>
</feature>
<proteinExistence type="predicted"/>
<keyword evidence="4" id="KW-1185">Reference proteome</keyword>
<name>A0AA88L766_ARTSF</name>
<comment type="caution">
    <text evidence="3">The sequence shown here is derived from an EMBL/GenBank/DDBJ whole genome shotgun (WGS) entry which is preliminary data.</text>
</comment>
<evidence type="ECO:0000313" key="4">
    <source>
        <dbReference type="Proteomes" id="UP001187531"/>
    </source>
</evidence>
<reference evidence="3" key="1">
    <citation type="submission" date="2023-07" db="EMBL/GenBank/DDBJ databases">
        <title>Chromosome-level genome assembly of Artemia franciscana.</title>
        <authorList>
            <person name="Jo E."/>
        </authorList>
    </citation>
    <scope>NUCLEOTIDE SEQUENCE</scope>
    <source>
        <tissue evidence="3">Whole body</tissue>
    </source>
</reference>
<protein>
    <submittedName>
        <fullName evidence="3">Uncharacterized protein</fullName>
    </submittedName>
</protein>
<dbReference type="EMBL" id="JAVRJZ010000012">
    <property type="protein sequence ID" value="KAK2715500.1"/>
    <property type="molecule type" value="Genomic_DNA"/>
</dbReference>
<evidence type="ECO:0000256" key="2">
    <source>
        <dbReference type="SAM" id="MobiDB-lite"/>
    </source>
</evidence>
<dbReference type="Proteomes" id="UP001187531">
    <property type="component" value="Unassembled WGS sequence"/>
</dbReference>
<feature type="coiled-coil region" evidence="1">
    <location>
        <begin position="157"/>
        <end position="226"/>
    </location>
</feature>
<accession>A0AA88L766</accession>
<dbReference type="AlphaFoldDB" id="A0AA88L766"/>
<organism evidence="3 4">
    <name type="scientific">Artemia franciscana</name>
    <name type="common">Brine shrimp</name>
    <name type="synonym">Artemia sanfranciscana</name>
    <dbReference type="NCBI Taxonomy" id="6661"/>
    <lineage>
        <taxon>Eukaryota</taxon>
        <taxon>Metazoa</taxon>
        <taxon>Ecdysozoa</taxon>
        <taxon>Arthropoda</taxon>
        <taxon>Crustacea</taxon>
        <taxon>Branchiopoda</taxon>
        <taxon>Anostraca</taxon>
        <taxon>Artemiidae</taxon>
        <taxon>Artemia</taxon>
    </lineage>
</organism>
<feature type="region of interest" description="Disordered" evidence="2">
    <location>
        <begin position="80"/>
        <end position="109"/>
    </location>
</feature>
<evidence type="ECO:0000313" key="3">
    <source>
        <dbReference type="EMBL" id="KAK2715499.1"/>
    </source>
</evidence>
<sequence>MEKPPVSHAYQHSNLRKGRSITSINFSLRPSSETHFNSVSLRHDNGLNSTVSLGKHCNRASVQISIDSSARTISASCVSFPTSAQGGPAQNKRNSFSVPNSPSTSRTSPLVLRPYANRSIIPSRYRMHQQNSLVPIANRPFDAGDLQGILMSQMDRCSELRRQLEYERFRLQQLRQDVNFLEQTLFQSRRRLEYNLSLSRHCPERLSTLREENEKLKVLCDRLLKEMDGGQRTVSVP</sequence>
<gene>
    <name evidence="3" type="ORF">QYM36_010193</name>
</gene>
<dbReference type="EMBL" id="JAVRJZ010000012">
    <property type="protein sequence ID" value="KAK2715499.1"/>
    <property type="molecule type" value="Genomic_DNA"/>
</dbReference>
<evidence type="ECO:0000256" key="1">
    <source>
        <dbReference type="SAM" id="Coils"/>
    </source>
</evidence>
<keyword evidence="1" id="KW-0175">Coiled coil</keyword>